<dbReference type="EnsemblMetazoa" id="HelroT83139">
    <property type="protein sequence ID" value="HelroP83139"/>
    <property type="gene ID" value="HelroG83139"/>
</dbReference>
<dbReference type="Pfam" id="PF00621">
    <property type="entry name" value="RhoGEF"/>
    <property type="match status" value="1"/>
</dbReference>
<proteinExistence type="predicted"/>
<organism evidence="5 6">
    <name type="scientific">Helobdella robusta</name>
    <name type="common">Californian leech</name>
    <dbReference type="NCBI Taxonomy" id="6412"/>
    <lineage>
        <taxon>Eukaryota</taxon>
        <taxon>Metazoa</taxon>
        <taxon>Spiralia</taxon>
        <taxon>Lophotrochozoa</taxon>
        <taxon>Annelida</taxon>
        <taxon>Clitellata</taxon>
        <taxon>Hirudinea</taxon>
        <taxon>Rhynchobdellida</taxon>
        <taxon>Glossiphoniidae</taxon>
        <taxon>Helobdella</taxon>
    </lineage>
</organism>
<evidence type="ECO:0000313" key="5">
    <source>
        <dbReference type="EnsemblMetazoa" id="HelroP83139"/>
    </source>
</evidence>
<feature type="domain" description="DH" evidence="3">
    <location>
        <begin position="20"/>
        <end position="170"/>
    </location>
</feature>
<keyword evidence="2" id="KW-0963">Cytoplasm</keyword>
<evidence type="ECO:0000256" key="2">
    <source>
        <dbReference type="ARBA" id="ARBA00022490"/>
    </source>
</evidence>
<accession>T1G509</accession>
<dbReference type="GO" id="GO:0031097">
    <property type="term" value="C:medial cortex"/>
    <property type="evidence" value="ECO:0007669"/>
    <property type="project" value="UniProtKB-ARBA"/>
</dbReference>
<dbReference type="STRING" id="6412.T1G509"/>
<dbReference type="PROSITE" id="PS50010">
    <property type="entry name" value="DH_2"/>
    <property type="match status" value="1"/>
</dbReference>
<dbReference type="RefSeq" id="XP_009021456.1">
    <property type="nucleotide sequence ID" value="XM_009023208.1"/>
</dbReference>
<dbReference type="SMART" id="SM00325">
    <property type="entry name" value="RhoGEF"/>
    <property type="match status" value="1"/>
</dbReference>
<dbReference type="SUPFAM" id="SSF48065">
    <property type="entry name" value="DBL homology domain (DH-domain)"/>
    <property type="match status" value="1"/>
</dbReference>
<dbReference type="AlphaFoldDB" id="T1G509"/>
<reference evidence="5" key="3">
    <citation type="submission" date="2015-06" db="UniProtKB">
        <authorList>
            <consortium name="EnsemblMetazoa"/>
        </authorList>
    </citation>
    <scope>IDENTIFICATION</scope>
</reference>
<dbReference type="GO" id="GO:0005085">
    <property type="term" value="F:guanyl-nucleotide exchange factor activity"/>
    <property type="evidence" value="ECO:0007669"/>
    <property type="project" value="InterPro"/>
</dbReference>
<dbReference type="GeneID" id="20216157"/>
<evidence type="ECO:0000313" key="6">
    <source>
        <dbReference type="Proteomes" id="UP000015101"/>
    </source>
</evidence>
<dbReference type="Proteomes" id="UP000015101">
    <property type="component" value="Unassembled WGS sequence"/>
</dbReference>
<evidence type="ECO:0000313" key="4">
    <source>
        <dbReference type="EMBL" id="ESO00406.1"/>
    </source>
</evidence>
<keyword evidence="6" id="KW-1185">Reference proteome</keyword>
<evidence type="ECO:0000256" key="1">
    <source>
        <dbReference type="ARBA" id="ARBA00004496"/>
    </source>
</evidence>
<dbReference type="EMBL" id="AMQM01005443">
    <property type="status" value="NOT_ANNOTATED_CDS"/>
    <property type="molecule type" value="Genomic_DNA"/>
</dbReference>
<dbReference type="OMA" id="EPLIEHE"/>
<dbReference type="Gene3D" id="1.20.900.10">
    <property type="entry name" value="Dbl homology (DH) domain"/>
    <property type="match status" value="1"/>
</dbReference>
<evidence type="ECO:0000259" key="3">
    <source>
        <dbReference type="PROSITE" id="PS50010"/>
    </source>
</evidence>
<dbReference type="InterPro" id="IPR035899">
    <property type="entry name" value="DBL_dom_sf"/>
</dbReference>
<dbReference type="HOGENOM" id="CLU_107855_0_0_1"/>
<dbReference type="EMBL" id="KB096945">
    <property type="protein sequence ID" value="ESO00406.1"/>
    <property type="molecule type" value="Genomic_DNA"/>
</dbReference>
<dbReference type="InParanoid" id="T1G509"/>
<dbReference type="PANTHER" id="PTHR22834:SF20">
    <property type="entry name" value="SH3 DOMAIN-CONTAINING PROTEIN"/>
    <property type="match status" value="1"/>
</dbReference>
<dbReference type="InterPro" id="IPR000219">
    <property type="entry name" value="DH_dom"/>
</dbReference>
<dbReference type="eggNOG" id="KOG3519">
    <property type="taxonomic scope" value="Eukaryota"/>
</dbReference>
<dbReference type="OrthoDB" id="1594986at2759"/>
<gene>
    <name evidence="5" type="primary">20216157</name>
    <name evidence="4" type="ORF">HELRODRAFT_83139</name>
</gene>
<dbReference type="CTD" id="20216157"/>
<dbReference type="PANTHER" id="PTHR22834">
    <property type="entry name" value="NUCLEAR FUSION PROTEIN FUS2"/>
    <property type="match status" value="1"/>
</dbReference>
<protein>
    <recommendedName>
        <fullName evidence="3">DH domain-containing protein</fullName>
    </recommendedName>
</protein>
<sequence>MSSVKNTQELEEIITAKAEKRLNVMNELETTELDYVMCLELCYNLFHDKDAYDCPTNLDVDALFGNMLQIINLSKNFHTMLKKCSQVISCFLELENDFKRVYTQYCRNHDNVIALLEKYDVDEECQNFMQRMMQKMKSKMVVFDLGSILIKPVQRILKYPLLLSELDKVF</sequence>
<reference evidence="6" key="1">
    <citation type="submission" date="2012-12" db="EMBL/GenBank/DDBJ databases">
        <authorList>
            <person name="Hellsten U."/>
            <person name="Grimwood J."/>
            <person name="Chapman J.A."/>
            <person name="Shapiro H."/>
            <person name="Aerts A."/>
            <person name="Otillar R.P."/>
            <person name="Terry A.Y."/>
            <person name="Boore J.L."/>
            <person name="Simakov O."/>
            <person name="Marletaz F."/>
            <person name="Cho S.-J."/>
            <person name="Edsinger-Gonzales E."/>
            <person name="Havlak P."/>
            <person name="Kuo D.-H."/>
            <person name="Larsson T."/>
            <person name="Lv J."/>
            <person name="Arendt D."/>
            <person name="Savage R."/>
            <person name="Osoegawa K."/>
            <person name="de Jong P."/>
            <person name="Lindberg D.R."/>
            <person name="Seaver E.C."/>
            <person name="Weisblat D.A."/>
            <person name="Putnam N.H."/>
            <person name="Grigoriev I.V."/>
            <person name="Rokhsar D.S."/>
        </authorList>
    </citation>
    <scope>NUCLEOTIDE SEQUENCE</scope>
</reference>
<reference evidence="4 6" key="2">
    <citation type="journal article" date="2013" name="Nature">
        <title>Insights into bilaterian evolution from three spiralian genomes.</title>
        <authorList>
            <person name="Simakov O."/>
            <person name="Marletaz F."/>
            <person name="Cho S.J."/>
            <person name="Edsinger-Gonzales E."/>
            <person name="Havlak P."/>
            <person name="Hellsten U."/>
            <person name="Kuo D.H."/>
            <person name="Larsson T."/>
            <person name="Lv J."/>
            <person name="Arendt D."/>
            <person name="Savage R."/>
            <person name="Osoegawa K."/>
            <person name="de Jong P."/>
            <person name="Grimwood J."/>
            <person name="Chapman J.A."/>
            <person name="Shapiro H."/>
            <person name="Aerts A."/>
            <person name="Otillar R.P."/>
            <person name="Terry A.Y."/>
            <person name="Boore J.L."/>
            <person name="Grigoriev I.V."/>
            <person name="Lindberg D.R."/>
            <person name="Seaver E.C."/>
            <person name="Weisblat D.A."/>
            <person name="Putnam N.H."/>
            <person name="Rokhsar D.S."/>
        </authorList>
    </citation>
    <scope>NUCLEOTIDE SEQUENCE</scope>
</reference>
<dbReference type="FunFam" id="1.20.900.10:FF:000038">
    <property type="entry name" value="Myosin-M heavy chain"/>
    <property type="match status" value="1"/>
</dbReference>
<dbReference type="InterPro" id="IPR051492">
    <property type="entry name" value="Dynamin-Rho_GEF"/>
</dbReference>
<name>T1G509_HELRO</name>
<comment type="subcellular location">
    <subcellularLocation>
        <location evidence="1">Cytoplasm</location>
    </subcellularLocation>
</comment>
<dbReference type="KEGG" id="hro:HELRODRAFT_83139"/>